<dbReference type="EMBL" id="CP009268">
    <property type="protein sequence ID" value="AJA52659.1"/>
    <property type="molecule type" value="Genomic_DNA"/>
</dbReference>
<name>A0A0H3J417_CLOPA</name>
<organism evidence="1 4">
    <name type="scientific">Clostridium pasteurianum DSM 525 = ATCC 6013</name>
    <dbReference type="NCBI Taxonomy" id="1262449"/>
    <lineage>
        <taxon>Bacteria</taxon>
        <taxon>Bacillati</taxon>
        <taxon>Bacillota</taxon>
        <taxon>Clostridia</taxon>
        <taxon>Eubacteriales</taxon>
        <taxon>Clostridiaceae</taxon>
        <taxon>Clostridium</taxon>
    </lineage>
</organism>
<evidence type="ECO:0000313" key="1">
    <source>
        <dbReference type="EMBL" id="AJA52659.1"/>
    </source>
</evidence>
<dbReference type="GeneID" id="93074736"/>
<proteinExistence type="predicted"/>
<dbReference type="EMBL" id="JPGY02000001">
    <property type="protein sequence ID" value="KRU11331.1"/>
    <property type="molecule type" value="Genomic_DNA"/>
</dbReference>
<dbReference type="Proteomes" id="UP000030905">
    <property type="component" value="Chromosome"/>
</dbReference>
<evidence type="ECO:0000313" key="2">
    <source>
        <dbReference type="EMBL" id="KRU11331.1"/>
    </source>
</evidence>
<reference evidence="2" key="2">
    <citation type="submission" date="2015-10" db="EMBL/GenBank/DDBJ databases">
        <title>Improved Draft Genome Sequence of Clostridium pasteurianum Strain ATCC 6013 (DSM 525) Using a Hybrid Next-Generation Sequencing Approach.</title>
        <authorList>
            <person name="Pyne M.E."/>
            <person name="Utturkar S.M."/>
            <person name="Brown S.D."/>
            <person name="Moo-Young M."/>
            <person name="Chung D.A."/>
            <person name="Chou P.C."/>
        </authorList>
    </citation>
    <scope>NUCLEOTIDE SEQUENCE</scope>
    <source>
        <strain evidence="2">ATCC 6013</strain>
    </source>
</reference>
<reference evidence="2 3" key="3">
    <citation type="journal article" name="Genome Announc.">
        <title>Improved Draft Genome Sequence of Clostridium pasteurianum Strain ATCC 6013 (DSM 525) Using a Hybrid Next-Generation Sequencing Approach.</title>
        <authorList>
            <person name="Pyne M.E."/>
            <person name="Utturkar S."/>
            <person name="Brown S.D."/>
            <person name="Moo-Young M."/>
            <person name="Chung D.A."/>
            <person name="Chou C.P."/>
        </authorList>
    </citation>
    <scope>NUCLEOTIDE SEQUENCE [LARGE SCALE GENOMIC DNA]</scope>
    <source>
        <strain evidence="2 3">ATCC 6013</strain>
    </source>
</reference>
<dbReference type="RefSeq" id="WP_003442488.1">
    <property type="nucleotide sequence ID" value="NZ_ANZB01000003.1"/>
</dbReference>
<dbReference type="Proteomes" id="UP000028042">
    <property type="component" value="Unassembled WGS sequence"/>
</dbReference>
<dbReference type="InterPro" id="IPR022037">
    <property type="entry name" value="DUF3606"/>
</dbReference>
<dbReference type="AlphaFoldDB" id="A0A0H3J417"/>
<keyword evidence="4" id="KW-1185">Reference proteome</keyword>
<dbReference type="PATRIC" id="fig|1262449.3.peg.1048"/>
<protein>
    <recommendedName>
        <fullName evidence="5">DUF3606 domain-containing protein</fullName>
    </recommendedName>
</protein>
<dbReference type="KEGG" id="cpae:CPAST_c26030"/>
<reference evidence="1 4" key="1">
    <citation type="journal article" date="2015" name="Genome Announc.">
        <title>Complete Genome Sequence of the Nitrogen-Fixing and Solvent-Producing Clostridium pasteurianum DSM 525.</title>
        <authorList>
            <person name="Poehlein A."/>
            <person name="Grosse-Honebrink A."/>
            <person name="Zhang Y."/>
            <person name="Minton N.P."/>
            <person name="Daniel R."/>
        </authorList>
    </citation>
    <scope>NUCLEOTIDE SEQUENCE [LARGE SCALE GENOMIC DNA]</scope>
    <source>
        <strain evidence="1">DSM 525</strain>
        <strain evidence="4">DSM 525 / ATCC 6013</strain>
    </source>
</reference>
<dbReference type="KEGG" id="cpat:CLPA_c26030"/>
<dbReference type="Pfam" id="PF12244">
    <property type="entry name" value="DUF3606"/>
    <property type="match status" value="1"/>
</dbReference>
<accession>A0A0H3J417</accession>
<evidence type="ECO:0000313" key="4">
    <source>
        <dbReference type="Proteomes" id="UP000030905"/>
    </source>
</evidence>
<evidence type="ECO:0000313" key="3">
    <source>
        <dbReference type="Proteomes" id="UP000028042"/>
    </source>
</evidence>
<evidence type="ECO:0008006" key="5">
    <source>
        <dbReference type="Google" id="ProtNLM"/>
    </source>
</evidence>
<gene>
    <name evidence="1" type="ORF">CLPA_c26030</name>
    <name evidence="2" type="ORF">CP6013_00578</name>
</gene>
<sequence length="66" mass="7983">MLLFKIKPKRNTYYKTPSDYWTINIFDQEEINWWCKELSCSEQELIGAVNKVGDSTYKVKEYFGEY</sequence>